<evidence type="ECO:0000313" key="4">
    <source>
        <dbReference type="EMBL" id="KAE8708383.1"/>
    </source>
</evidence>
<keyword evidence="2" id="KW-0732">Signal</keyword>
<organism evidence="4 5">
    <name type="scientific">Hibiscus syriacus</name>
    <name type="common">Rose of Sharon</name>
    <dbReference type="NCBI Taxonomy" id="106335"/>
    <lineage>
        <taxon>Eukaryota</taxon>
        <taxon>Viridiplantae</taxon>
        <taxon>Streptophyta</taxon>
        <taxon>Embryophyta</taxon>
        <taxon>Tracheophyta</taxon>
        <taxon>Spermatophyta</taxon>
        <taxon>Magnoliopsida</taxon>
        <taxon>eudicotyledons</taxon>
        <taxon>Gunneridae</taxon>
        <taxon>Pentapetalae</taxon>
        <taxon>rosids</taxon>
        <taxon>malvids</taxon>
        <taxon>Malvales</taxon>
        <taxon>Malvaceae</taxon>
        <taxon>Malvoideae</taxon>
        <taxon>Hibiscus</taxon>
    </lineage>
</organism>
<dbReference type="PANTHER" id="PTHR31673">
    <property type="entry name" value="PROTEIN COBRA"/>
    <property type="match status" value="1"/>
</dbReference>
<dbReference type="InterPro" id="IPR006918">
    <property type="entry name" value="COBRA_pln"/>
</dbReference>
<gene>
    <name evidence="4" type="ORF">F3Y22_tig00110343pilonHSYRG00041</name>
</gene>
<proteinExistence type="inferred from homology"/>
<dbReference type="AlphaFoldDB" id="A0A6A3AX22"/>
<reference evidence="4" key="1">
    <citation type="submission" date="2019-09" db="EMBL/GenBank/DDBJ databases">
        <title>Draft genome information of white flower Hibiscus syriacus.</title>
        <authorList>
            <person name="Kim Y.-M."/>
        </authorList>
    </citation>
    <scope>NUCLEOTIDE SEQUENCE [LARGE SCALE GENOMIC DNA]</scope>
    <source>
        <strain evidence="4">YM2019G1</strain>
    </source>
</reference>
<dbReference type="GO" id="GO:0005886">
    <property type="term" value="C:plasma membrane"/>
    <property type="evidence" value="ECO:0007669"/>
    <property type="project" value="TreeGrafter"/>
</dbReference>
<evidence type="ECO:0000256" key="3">
    <source>
        <dbReference type="ARBA" id="ARBA00023180"/>
    </source>
</evidence>
<name>A0A6A3AX22_HIBSY</name>
<sequence length="252" mass="28043">MIQDPSKYGSVFEMSVLGDTKAGFNMPENFTIGVQGYTCGDVVPVAPSKYSLDGRRWTKALGTWNVTCMYSQFLASTTPKCCVLSAFYNSTIVPCPKCSCSYPGLPEKNTTTKPYSHTMGRILFNGYECVMPPPDQYPRLPNIGHRDATLSIVAVFFCLLLGETNGRGVAEKQVRTVYLTSNDGGIDNERTNQLGFGRKEDRTPTVFLYNERRGALTIDHQGFSRGGLTLTLVLAVTITFQQRREAVDDRWR</sequence>
<dbReference type="GO" id="GO:0010215">
    <property type="term" value="P:cellulose microfibril organization"/>
    <property type="evidence" value="ECO:0007669"/>
    <property type="project" value="InterPro"/>
</dbReference>
<comment type="caution">
    <text evidence="4">The sequence shown here is derived from an EMBL/GenBank/DDBJ whole genome shotgun (WGS) entry which is preliminary data.</text>
</comment>
<evidence type="ECO:0000256" key="2">
    <source>
        <dbReference type="ARBA" id="ARBA00022729"/>
    </source>
</evidence>
<dbReference type="PANTHER" id="PTHR31673:SF30">
    <property type="entry name" value="COBRA-LIKE PROTEIN 6"/>
    <property type="match status" value="1"/>
</dbReference>
<comment type="similarity">
    <text evidence="1">Belongs to the COBRA family.</text>
</comment>
<dbReference type="Pfam" id="PF04833">
    <property type="entry name" value="COBRA"/>
    <property type="match status" value="1"/>
</dbReference>
<dbReference type="GO" id="GO:0052324">
    <property type="term" value="P:plant-type cell wall cellulose biosynthetic process"/>
    <property type="evidence" value="ECO:0007669"/>
    <property type="project" value="TreeGrafter"/>
</dbReference>
<keyword evidence="5" id="KW-1185">Reference proteome</keyword>
<evidence type="ECO:0000256" key="1">
    <source>
        <dbReference type="ARBA" id="ARBA00005507"/>
    </source>
</evidence>
<dbReference type="EMBL" id="VEPZ02000943">
    <property type="protein sequence ID" value="KAE8708383.1"/>
    <property type="molecule type" value="Genomic_DNA"/>
</dbReference>
<protein>
    <submittedName>
        <fullName evidence="4">Uncharacterized protein</fullName>
    </submittedName>
</protein>
<keyword evidence="3" id="KW-0325">Glycoprotein</keyword>
<dbReference type="Proteomes" id="UP000436088">
    <property type="component" value="Unassembled WGS sequence"/>
</dbReference>
<evidence type="ECO:0000313" key="5">
    <source>
        <dbReference type="Proteomes" id="UP000436088"/>
    </source>
</evidence>
<accession>A0A6A3AX22</accession>